<feature type="transmembrane region" description="Helical" evidence="7">
    <location>
        <begin position="94"/>
        <end position="116"/>
    </location>
</feature>
<accession>A0A371INX0</accession>
<dbReference type="GO" id="GO:0015297">
    <property type="term" value="F:antiporter activity"/>
    <property type="evidence" value="ECO:0007669"/>
    <property type="project" value="InterPro"/>
</dbReference>
<feature type="transmembrane region" description="Helical" evidence="7">
    <location>
        <begin position="285"/>
        <end position="306"/>
    </location>
</feature>
<feature type="transmembrane region" description="Helical" evidence="7">
    <location>
        <begin position="255"/>
        <end position="279"/>
    </location>
</feature>
<feature type="transmembrane region" description="Helical" evidence="7">
    <location>
        <begin position="165"/>
        <end position="189"/>
    </location>
</feature>
<keyword evidence="5 7" id="KW-1133">Transmembrane helix</keyword>
<evidence type="ECO:0000256" key="5">
    <source>
        <dbReference type="ARBA" id="ARBA00022989"/>
    </source>
</evidence>
<comment type="subcellular location">
    <subcellularLocation>
        <location evidence="1">Cell membrane</location>
        <topology evidence="1">Multi-pass membrane protein</topology>
    </subcellularLocation>
</comment>
<proteinExistence type="predicted"/>
<evidence type="ECO:0000256" key="2">
    <source>
        <dbReference type="ARBA" id="ARBA00022448"/>
    </source>
</evidence>
<keyword evidence="4 7" id="KW-0812">Transmembrane</keyword>
<dbReference type="InterPro" id="IPR048279">
    <property type="entry name" value="MdtK-like"/>
</dbReference>
<keyword evidence="3" id="KW-1003">Cell membrane</keyword>
<organism evidence="8 9">
    <name type="scientific">Criibacterium bergeronii</name>
    <dbReference type="NCBI Taxonomy" id="1871336"/>
    <lineage>
        <taxon>Bacteria</taxon>
        <taxon>Bacillati</taxon>
        <taxon>Bacillota</taxon>
        <taxon>Clostridia</taxon>
        <taxon>Peptostreptococcales</taxon>
        <taxon>Filifactoraceae</taxon>
        <taxon>Criibacterium</taxon>
    </lineage>
</organism>
<protein>
    <submittedName>
        <fullName evidence="8">MATE family efflux transporter</fullName>
    </submittedName>
</protein>
<dbReference type="InterPro" id="IPR052031">
    <property type="entry name" value="Membrane_Transporter-Flippase"/>
</dbReference>
<feature type="transmembrane region" description="Helical" evidence="7">
    <location>
        <begin position="195"/>
        <end position="214"/>
    </location>
</feature>
<evidence type="ECO:0000256" key="6">
    <source>
        <dbReference type="ARBA" id="ARBA00023136"/>
    </source>
</evidence>
<dbReference type="RefSeq" id="WP_068911500.1">
    <property type="nucleotide sequence ID" value="NZ_MBEW02000001.1"/>
</dbReference>
<evidence type="ECO:0000256" key="7">
    <source>
        <dbReference type="SAM" id="Phobius"/>
    </source>
</evidence>
<feature type="transmembrane region" description="Helical" evidence="7">
    <location>
        <begin position="136"/>
        <end position="153"/>
    </location>
</feature>
<dbReference type="Proteomes" id="UP000093352">
    <property type="component" value="Unassembled WGS sequence"/>
</dbReference>
<dbReference type="NCBIfam" id="TIGR00797">
    <property type="entry name" value="matE"/>
    <property type="match status" value="1"/>
</dbReference>
<dbReference type="Pfam" id="PF01554">
    <property type="entry name" value="MatE"/>
    <property type="match status" value="2"/>
</dbReference>
<dbReference type="EMBL" id="MBEW02000001">
    <property type="protein sequence ID" value="RDY22185.1"/>
    <property type="molecule type" value="Genomic_DNA"/>
</dbReference>
<name>A0A371INX0_9FIRM</name>
<dbReference type="PANTHER" id="PTHR43549">
    <property type="entry name" value="MULTIDRUG RESISTANCE PROTEIN YPNP-RELATED"/>
    <property type="match status" value="1"/>
</dbReference>
<evidence type="ECO:0000256" key="4">
    <source>
        <dbReference type="ARBA" id="ARBA00022692"/>
    </source>
</evidence>
<dbReference type="STRING" id="1871336.BBG48_00550"/>
<dbReference type="PIRSF" id="PIRSF006603">
    <property type="entry name" value="DinF"/>
    <property type="match status" value="1"/>
</dbReference>
<sequence length="445" mass="48970">MSDLKENKMGTAPMKGLLISVSSPIMVSMLVQALYNMVDSLFVSRISENALTAVSICFPIQQLMIALTVGLGVGVSSLVSRYLGKKDLPYAKRIANTAIFAYFLIGLFYIISGIFFTNSFVDMQNIASTIKPDAKAYMRWVTICSLPLCYTICFERLLASTGRTFYTMITQGSGALANIILDPIFIFTFGLGVQGAAIATVLGQLVGSLTGLYFHIKKNHELKIDFSLLKFDTIIIKEVLEIGFPSMVMQSVSSFTLFVFNTILSAFSGTAVAFFGVFFKLQSFVILPIIGLSNGLLPVAAYNFGAKNKQRVHDALKYALIYSLSFMSIGLLLFLIFPVQILNVFNASPKMIEIGVPALRIIPISFIFATVSIILSSMFQALGSGVPSLIISLIRQVILLMPLAYYFSLSGRINRVWYSFLISEIIAFLISIFLAKTIFKKADLD</sequence>
<evidence type="ECO:0000256" key="3">
    <source>
        <dbReference type="ARBA" id="ARBA00022475"/>
    </source>
</evidence>
<evidence type="ECO:0000256" key="1">
    <source>
        <dbReference type="ARBA" id="ARBA00004651"/>
    </source>
</evidence>
<keyword evidence="6 7" id="KW-0472">Membrane</keyword>
<evidence type="ECO:0000313" key="8">
    <source>
        <dbReference type="EMBL" id="RDY22185.1"/>
    </source>
</evidence>
<reference evidence="8 9" key="1">
    <citation type="journal article" date="2016" name="Genome Announc.">
        <title>Draft Genome Sequence of Criibacterium bergeronii gen. nov., sp. nov., Strain CCRI-22567T, Isolated from a Vaginal Sample from a Woman with Bacterial Vaginosis.</title>
        <authorList>
            <person name="Maheux A.F."/>
            <person name="Berube E."/>
            <person name="Boudreau D.K."/>
            <person name="Raymond F."/>
            <person name="Corbeil J."/>
            <person name="Roy P.H."/>
            <person name="Boissinot M."/>
            <person name="Omar R.F."/>
        </authorList>
    </citation>
    <scope>NUCLEOTIDE SEQUENCE [LARGE SCALE GENOMIC DNA]</scope>
    <source>
        <strain evidence="8 9">CCRI-22567</strain>
    </source>
</reference>
<feature type="transmembrane region" description="Helical" evidence="7">
    <location>
        <begin position="50"/>
        <end position="73"/>
    </location>
</feature>
<dbReference type="GO" id="GO:0042910">
    <property type="term" value="F:xenobiotic transmembrane transporter activity"/>
    <property type="evidence" value="ECO:0007669"/>
    <property type="project" value="InterPro"/>
</dbReference>
<dbReference type="PANTHER" id="PTHR43549:SF2">
    <property type="entry name" value="MULTIDRUG RESISTANCE PROTEIN NORM-RELATED"/>
    <property type="match status" value="1"/>
</dbReference>
<feature type="transmembrane region" description="Helical" evidence="7">
    <location>
        <begin position="415"/>
        <end position="435"/>
    </location>
</feature>
<keyword evidence="9" id="KW-1185">Reference proteome</keyword>
<keyword evidence="2" id="KW-0813">Transport</keyword>
<dbReference type="InterPro" id="IPR002528">
    <property type="entry name" value="MATE_fam"/>
</dbReference>
<feature type="transmembrane region" description="Helical" evidence="7">
    <location>
        <begin position="389"/>
        <end position="409"/>
    </location>
</feature>
<feature type="transmembrane region" description="Helical" evidence="7">
    <location>
        <begin position="16"/>
        <end position="38"/>
    </location>
</feature>
<feature type="transmembrane region" description="Helical" evidence="7">
    <location>
        <begin position="318"/>
        <end position="341"/>
    </location>
</feature>
<dbReference type="GO" id="GO:0005886">
    <property type="term" value="C:plasma membrane"/>
    <property type="evidence" value="ECO:0007669"/>
    <property type="project" value="UniProtKB-SubCell"/>
</dbReference>
<dbReference type="AlphaFoldDB" id="A0A371INX0"/>
<comment type="caution">
    <text evidence="8">The sequence shown here is derived from an EMBL/GenBank/DDBJ whole genome shotgun (WGS) entry which is preliminary data.</text>
</comment>
<feature type="transmembrane region" description="Helical" evidence="7">
    <location>
        <begin position="361"/>
        <end position="382"/>
    </location>
</feature>
<gene>
    <name evidence="8" type="ORF">BBG48_000255</name>
</gene>
<evidence type="ECO:0000313" key="9">
    <source>
        <dbReference type="Proteomes" id="UP000093352"/>
    </source>
</evidence>